<dbReference type="AlphaFoldDB" id="R4G595"/>
<evidence type="ECO:0000256" key="5">
    <source>
        <dbReference type="ARBA" id="ARBA00022723"/>
    </source>
</evidence>
<evidence type="ECO:0000256" key="4">
    <source>
        <dbReference type="ARBA" id="ARBA00022617"/>
    </source>
</evidence>
<protein>
    <submittedName>
        <fullName evidence="13">Putative nitrophorin</fullName>
    </submittedName>
</protein>
<keyword evidence="7" id="KW-0838">Vasoactive</keyword>
<dbReference type="Pfam" id="PF02087">
    <property type="entry name" value="Nitrophorin"/>
    <property type="match status" value="1"/>
</dbReference>
<comment type="similarity">
    <text evidence="10">Belongs to the calycin superfamily. Nitrophorin family.</text>
</comment>
<keyword evidence="3" id="KW-0964">Secreted</keyword>
<dbReference type="VEuPathDB" id="VectorBase:RPRC000072"/>
<feature type="domain" description="Nitrophorin" evidence="12">
    <location>
        <begin position="25"/>
        <end position="201"/>
    </location>
</feature>
<evidence type="ECO:0000256" key="3">
    <source>
        <dbReference type="ARBA" id="ARBA00022525"/>
    </source>
</evidence>
<evidence type="ECO:0000259" key="12">
    <source>
        <dbReference type="Pfam" id="PF02087"/>
    </source>
</evidence>
<dbReference type="InterPro" id="IPR012674">
    <property type="entry name" value="Calycin"/>
</dbReference>
<evidence type="ECO:0000256" key="7">
    <source>
        <dbReference type="ARBA" id="ARBA00022858"/>
    </source>
</evidence>
<dbReference type="Gene3D" id="2.40.128.20">
    <property type="match status" value="1"/>
</dbReference>
<sequence>MELYTALLAVTILSPSSIVGLPGECSVNVIPKKNLDKAKFFSGTWYETHYLDMDPQATEKFCFSFAPRESGGTVKEALYHFNVDSKVSFYNTGTGPLESNGAKYTAKFNTVDKKGKEIKPADEKYSYTVTVIEAAKQSALIHICLQEDGKDIGDLYSVLNRNKNALPNKKIKKALNKVSLDLTKFVVTKDLGCKYDNKFTSSWQK</sequence>
<keyword evidence="8" id="KW-0408">Iron</keyword>
<dbReference type="GO" id="GO:0051381">
    <property type="term" value="F:histamine binding"/>
    <property type="evidence" value="ECO:0007669"/>
    <property type="project" value="InterPro"/>
</dbReference>
<evidence type="ECO:0000256" key="11">
    <source>
        <dbReference type="SAM" id="SignalP"/>
    </source>
</evidence>
<dbReference type="InterPro" id="IPR023613">
    <property type="entry name" value="Nitrophorin"/>
</dbReference>
<evidence type="ECO:0000256" key="8">
    <source>
        <dbReference type="ARBA" id="ARBA00023004"/>
    </source>
</evidence>
<keyword evidence="5" id="KW-0479">Metal-binding</keyword>
<dbReference type="GO" id="GO:0070026">
    <property type="term" value="F:nitric oxide binding"/>
    <property type="evidence" value="ECO:0007669"/>
    <property type="project" value="InterPro"/>
</dbReference>
<dbReference type="SUPFAM" id="SSF50814">
    <property type="entry name" value="Lipocalins"/>
    <property type="match status" value="1"/>
</dbReference>
<reference evidence="13" key="1">
    <citation type="submission" date="2013-04" db="EMBL/GenBank/DDBJ databases">
        <title>An insight into the transcriptome of the digestive tract of the blood sucking bug, Rhodnius prolixus.</title>
        <authorList>
            <person name="Ribeiro J.M.C."/>
            <person name="Genta F.A."/>
            <person name="Sorgine M.H.F."/>
            <person name="Paiva-Silva G.O."/>
            <person name="Majerowicz D."/>
            <person name="Medeiros M."/>
            <person name="Koerich L."/>
            <person name="Terra W.R."/>
            <person name="Ferreira C."/>
            <person name="Pimentel A.C."/>
            <person name="Bisch P.M."/>
            <person name="Diniz M.M.P."/>
            <person name="Nascimento R."/>
            <person name="Salmon D."/>
            <person name="Silber A.M."/>
            <person name="Alves M."/>
            <person name="Oliveira M.F."/>
            <person name="Gondim K.C."/>
            <person name="Silva Neto M.A.C."/>
            <person name="Atella G.C."/>
            <person name="Araujo H."/>
            <person name="Dias F.S."/>
            <person name="Polycarpo C.R."/>
            <person name="Fampa P."/>
            <person name="Melo A.C."/>
            <person name="Tanaka A.S."/>
            <person name="Balczun C."/>
            <person name="Oliveira J.H.M."/>
            <person name="Goncalves R."/>
            <person name="Lazoski C."/>
            <person name="Pereira M.A."/>
            <person name="Rivera-Pomar R."/>
            <person name="Diambra L."/>
            <person name="Schaub G.A."/>
            <person name="Garcia E.S."/>
            <person name="Azambuja P."/>
            <person name="Braz G.R.C."/>
            <person name="Oliveira P.L."/>
        </authorList>
    </citation>
    <scope>NUCLEOTIDE SEQUENCE</scope>
</reference>
<dbReference type="PRINTS" id="PR00788">
    <property type="entry name" value="NITROPHORIN"/>
</dbReference>
<feature type="chain" id="PRO_5004372378" evidence="11">
    <location>
        <begin position="21"/>
        <end position="205"/>
    </location>
</feature>
<dbReference type="GO" id="GO:0005576">
    <property type="term" value="C:extracellular region"/>
    <property type="evidence" value="ECO:0007669"/>
    <property type="project" value="UniProtKB-SubCell"/>
</dbReference>
<dbReference type="InterPro" id="IPR002351">
    <property type="entry name" value="Nitrophorin_domain"/>
</dbReference>
<dbReference type="GO" id="GO:0042311">
    <property type="term" value="P:vasodilation"/>
    <property type="evidence" value="ECO:0007669"/>
    <property type="project" value="UniProtKB-KW"/>
</dbReference>
<name>R4G595_RHOPR</name>
<keyword evidence="2" id="KW-0840">Vasodilator</keyword>
<keyword evidence="4" id="KW-0349">Heme</keyword>
<evidence type="ECO:0000256" key="1">
    <source>
        <dbReference type="ARBA" id="ARBA00004613"/>
    </source>
</evidence>
<feature type="signal peptide" evidence="11">
    <location>
        <begin position="1"/>
        <end position="20"/>
    </location>
</feature>
<evidence type="ECO:0000256" key="2">
    <source>
        <dbReference type="ARBA" id="ARBA00022429"/>
    </source>
</evidence>
<proteinExistence type="evidence at transcript level"/>
<dbReference type="GO" id="GO:0046872">
    <property type="term" value="F:metal ion binding"/>
    <property type="evidence" value="ECO:0007669"/>
    <property type="project" value="UniProtKB-KW"/>
</dbReference>
<evidence type="ECO:0000313" key="13">
    <source>
        <dbReference type="EMBL" id="JAA76795.1"/>
    </source>
</evidence>
<evidence type="ECO:0000256" key="6">
    <source>
        <dbReference type="ARBA" id="ARBA00022729"/>
    </source>
</evidence>
<accession>R4G595</accession>
<organism evidence="13">
    <name type="scientific">Rhodnius prolixus</name>
    <name type="common">Triatomid bug</name>
    <dbReference type="NCBI Taxonomy" id="13249"/>
    <lineage>
        <taxon>Eukaryota</taxon>
        <taxon>Metazoa</taxon>
        <taxon>Ecdysozoa</taxon>
        <taxon>Arthropoda</taxon>
        <taxon>Hexapoda</taxon>
        <taxon>Insecta</taxon>
        <taxon>Pterygota</taxon>
        <taxon>Neoptera</taxon>
        <taxon>Paraneoptera</taxon>
        <taxon>Hemiptera</taxon>
        <taxon>Heteroptera</taxon>
        <taxon>Panheteroptera</taxon>
        <taxon>Cimicomorpha</taxon>
        <taxon>Reduviidae</taxon>
        <taxon>Triatominae</taxon>
        <taxon>Rhodnius</taxon>
    </lineage>
</organism>
<keyword evidence="6 11" id="KW-0732">Signal</keyword>
<evidence type="ECO:0000256" key="9">
    <source>
        <dbReference type="ARBA" id="ARBA00023157"/>
    </source>
</evidence>
<comment type="subcellular location">
    <subcellularLocation>
        <location evidence="1">Secreted</location>
    </subcellularLocation>
</comment>
<evidence type="ECO:0000256" key="10">
    <source>
        <dbReference type="ARBA" id="ARBA00025761"/>
    </source>
</evidence>
<dbReference type="EMBL" id="GAHY01000715">
    <property type="protein sequence ID" value="JAA76795.1"/>
    <property type="molecule type" value="mRNA"/>
</dbReference>
<keyword evidence="9" id="KW-1015">Disulfide bond</keyword>